<dbReference type="Proteomes" id="UP000546257">
    <property type="component" value="Unassembled WGS sequence"/>
</dbReference>
<dbReference type="AlphaFoldDB" id="A0A7J9SFY3"/>
<organism evidence="1 2">
    <name type="scientific">Halobellus ruber</name>
    <dbReference type="NCBI Taxonomy" id="2761102"/>
    <lineage>
        <taxon>Archaea</taxon>
        <taxon>Methanobacteriati</taxon>
        <taxon>Methanobacteriota</taxon>
        <taxon>Stenosarchaea group</taxon>
        <taxon>Halobacteria</taxon>
        <taxon>Halobacteriales</taxon>
        <taxon>Haloferacaceae</taxon>
        <taxon>Halobellus</taxon>
    </lineage>
</organism>
<sequence length="155" mass="16906">MEHRGDDAAREEVDTSFEFLKVSDADFEDTFLGGLAGDRGRSPVNDFYDSHEEFLHAVDEALKPEDERIVDAGRSSFDARDLLTTGCRGLGGRPIEKLKPVVRMHVEALEEATRSIPDCGFDTQSGLATVHPGIAWARVDALVDGAAVATERLFG</sequence>
<reference evidence="1 2" key="1">
    <citation type="submission" date="2020-08" db="EMBL/GenBank/DDBJ databases">
        <authorList>
            <person name="Seo M.-J."/>
        </authorList>
    </citation>
    <scope>NUCLEOTIDE SEQUENCE [LARGE SCALE GENOMIC DNA]</scope>
    <source>
        <strain evidence="1 2">MBLA0160</strain>
    </source>
</reference>
<gene>
    <name evidence="1" type="ORF">H5V44_01080</name>
</gene>
<evidence type="ECO:0000313" key="2">
    <source>
        <dbReference type="Proteomes" id="UP000546257"/>
    </source>
</evidence>
<proteinExistence type="predicted"/>
<protein>
    <submittedName>
        <fullName evidence="1">Uncharacterized protein</fullName>
    </submittedName>
</protein>
<keyword evidence="2" id="KW-1185">Reference proteome</keyword>
<name>A0A7J9SFY3_9EURY</name>
<evidence type="ECO:0000313" key="1">
    <source>
        <dbReference type="EMBL" id="MBB6644906.1"/>
    </source>
</evidence>
<accession>A0A7J9SFY3</accession>
<dbReference type="RefSeq" id="WP_185191289.1">
    <property type="nucleotide sequence ID" value="NZ_JACKXD010000001.1"/>
</dbReference>
<dbReference type="EMBL" id="JACKXD010000001">
    <property type="protein sequence ID" value="MBB6644906.1"/>
    <property type="molecule type" value="Genomic_DNA"/>
</dbReference>
<comment type="caution">
    <text evidence="1">The sequence shown here is derived from an EMBL/GenBank/DDBJ whole genome shotgun (WGS) entry which is preliminary data.</text>
</comment>